<dbReference type="EC" id="2.4.2.7" evidence="6 11"/>
<dbReference type="InterPro" id="IPR000836">
    <property type="entry name" value="PRTase_dom"/>
</dbReference>
<reference evidence="13 14" key="1">
    <citation type="journal article" date="2015" name="Genome Announc.">
        <title>Bifidobacterium pseudolongum Strain PV8-2, Isolated from a Stool Sample of an Anemic Kenyan Infant.</title>
        <authorList>
            <person name="Vazquez-Gutierrez P."/>
            <person name="Lacroix C."/>
            <person name="Chassard C."/>
            <person name="Klumpp J."/>
            <person name="Stevens M.J."/>
            <person name="Jans C."/>
        </authorList>
    </citation>
    <scope>NUCLEOTIDE SEQUENCE [LARGE SCALE GENOMIC DNA]</scope>
    <source>
        <strain evidence="13 14">PV8-2</strain>
    </source>
</reference>
<dbReference type="PANTHER" id="PTHR32315">
    <property type="entry name" value="ADENINE PHOSPHORIBOSYLTRANSFERASE"/>
    <property type="match status" value="1"/>
</dbReference>
<evidence type="ECO:0000256" key="11">
    <source>
        <dbReference type="HAMAP-Rule" id="MF_00004"/>
    </source>
</evidence>
<dbReference type="GO" id="GO:0006168">
    <property type="term" value="P:adenine salvage"/>
    <property type="evidence" value="ECO:0007669"/>
    <property type="project" value="InterPro"/>
</dbReference>
<keyword evidence="8 11" id="KW-0328">Glycosyltransferase</keyword>
<dbReference type="InterPro" id="IPR050054">
    <property type="entry name" value="UPRTase/APRTase"/>
</dbReference>
<dbReference type="FunFam" id="3.40.50.2020:FF:000021">
    <property type="entry name" value="Adenine phosphoribosyltransferase"/>
    <property type="match status" value="1"/>
</dbReference>
<dbReference type="SUPFAM" id="SSF53271">
    <property type="entry name" value="PRTase-like"/>
    <property type="match status" value="1"/>
</dbReference>
<dbReference type="GO" id="GO:0016208">
    <property type="term" value="F:AMP binding"/>
    <property type="evidence" value="ECO:0007669"/>
    <property type="project" value="TreeGrafter"/>
</dbReference>
<evidence type="ECO:0000259" key="12">
    <source>
        <dbReference type="Pfam" id="PF00156"/>
    </source>
</evidence>
<proteinExistence type="inferred from homology"/>
<accession>A0A0A7I7L0</accession>
<name>A0A0A7I7L0_9BIFI</name>
<dbReference type="Pfam" id="PF00156">
    <property type="entry name" value="Pribosyltran"/>
    <property type="match status" value="1"/>
</dbReference>
<evidence type="ECO:0000256" key="8">
    <source>
        <dbReference type="ARBA" id="ARBA00022676"/>
    </source>
</evidence>
<evidence type="ECO:0000313" key="13">
    <source>
        <dbReference type="EMBL" id="AIZ16267.1"/>
    </source>
</evidence>
<keyword evidence="14" id="KW-1185">Reference proteome</keyword>
<dbReference type="KEGG" id="bpsp:AH67_04415"/>
<dbReference type="Gene3D" id="3.40.50.2020">
    <property type="match status" value="1"/>
</dbReference>
<keyword evidence="9 11" id="KW-0808">Transferase</keyword>
<evidence type="ECO:0000256" key="7">
    <source>
        <dbReference type="ARBA" id="ARBA00022490"/>
    </source>
</evidence>
<sequence>MTHSDITLAASATLDAADADYLISLIRSVPGFPKQGIMFRDFMPVFADARGLRILLDALKANLPVGIDDFDAIAGLEARGFLFGPAMAAELGKGFIVVRKAGKLPPPTCTESYSLEYGEASIEIEREAIAPGERILIVDDLIATGGSASAARDLVIQCGGRVAGFSFVMELLGLQGLQALGDYPTSSLLTMPA</sequence>
<keyword evidence="7 11" id="KW-0963">Cytoplasm</keyword>
<dbReference type="EMBL" id="CP007457">
    <property type="protein sequence ID" value="AIZ16267.1"/>
    <property type="molecule type" value="Genomic_DNA"/>
</dbReference>
<comment type="subcellular location">
    <subcellularLocation>
        <location evidence="3 11">Cytoplasm</location>
    </subcellularLocation>
</comment>
<dbReference type="HOGENOM" id="CLU_063339_3_2_11"/>
<dbReference type="CDD" id="cd06223">
    <property type="entry name" value="PRTases_typeI"/>
    <property type="match status" value="1"/>
</dbReference>
<gene>
    <name evidence="11" type="primary">apt</name>
    <name evidence="13" type="ORF">AH67_04415</name>
</gene>
<dbReference type="UniPathway" id="UPA00588">
    <property type="reaction ID" value="UER00646"/>
</dbReference>
<feature type="domain" description="Phosphoribosyltransferase" evidence="12">
    <location>
        <begin position="70"/>
        <end position="164"/>
    </location>
</feature>
<dbReference type="RefSeq" id="WP_022857499.1">
    <property type="nucleotide sequence ID" value="NZ_CP007457.1"/>
</dbReference>
<comment type="function">
    <text evidence="2 11">Catalyzes a salvage reaction resulting in the formation of AMP, that is energically less costly than de novo synthesis.</text>
</comment>
<comment type="catalytic activity">
    <reaction evidence="1 11">
        <text>AMP + diphosphate = 5-phospho-alpha-D-ribose 1-diphosphate + adenine</text>
        <dbReference type="Rhea" id="RHEA:16609"/>
        <dbReference type="ChEBI" id="CHEBI:16708"/>
        <dbReference type="ChEBI" id="CHEBI:33019"/>
        <dbReference type="ChEBI" id="CHEBI:58017"/>
        <dbReference type="ChEBI" id="CHEBI:456215"/>
        <dbReference type="EC" id="2.4.2.7"/>
    </reaction>
</comment>
<dbReference type="GO" id="GO:0003999">
    <property type="term" value="F:adenine phosphoribosyltransferase activity"/>
    <property type="evidence" value="ECO:0007669"/>
    <property type="project" value="UniProtKB-UniRule"/>
</dbReference>
<dbReference type="InterPro" id="IPR029057">
    <property type="entry name" value="PRTase-like"/>
</dbReference>
<keyword evidence="10 11" id="KW-0660">Purine salvage</keyword>
<dbReference type="OrthoDB" id="9803963at2"/>
<dbReference type="GO" id="GO:0044209">
    <property type="term" value="P:AMP salvage"/>
    <property type="evidence" value="ECO:0007669"/>
    <property type="project" value="UniProtKB-UniRule"/>
</dbReference>
<dbReference type="Proteomes" id="UP000030636">
    <property type="component" value="Chromosome"/>
</dbReference>
<evidence type="ECO:0000256" key="6">
    <source>
        <dbReference type="ARBA" id="ARBA00011893"/>
    </source>
</evidence>
<protein>
    <recommendedName>
        <fullName evidence="6 11">Adenine phosphoribosyltransferase</fullName>
        <shortName evidence="11">APRT</shortName>
        <ecNumber evidence="6 11">2.4.2.7</ecNumber>
    </recommendedName>
</protein>
<dbReference type="GO" id="GO:0006166">
    <property type="term" value="P:purine ribonucleoside salvage"/>
    <property type="evidence" value="ECO:0007669"/>
    <property type="project" value="UniProtKB-KW"/>
</dbReference>
<dbReference type="GO" id="GO:0005737">
    <property type="term" value="C:cytoplasm"/>
    <property type="evidence" value="ECO:0007669"/>
    <property type="project" value="UniProtKB-SubCell"/>
</dbReference>
<organism evidence="13 14">
    <name type="scientific">Bifidobacterium pseudolongum PV8-2</name>
    <dbReference type="NCBI Taxonomy" id="1447715"/>
    <lineage>
        <taxon>Bacteria</taxon>
        <taxon>Bacillati</taxon>
        <taxon>Actinomycetota</taxon>
        <taxon>Actinomycetes</taxon>
        <taxon>Bifidobacteriales</taxon>
        <taxon>Bifidobacteriaceae</taxon>
        <taxon>Bifidobacterium</taxon>
    </lineage>
</organism>
<dbReference type="HAMAP" id="MF_00004">
    <property type="entry name" value="Aden_phosphoribosyltr"/>
    <property type="match status" value="1"/>
</dbReference>
<evidence type="ECO:0000256" key="2">
    <source>
        <dbReference type="ARBA" id="ARBA00003968"/>
    </source>
</evidence>
<comment type="similarity">
    <text evidence="5 11">Belongs to the purine/pyrimidine phosphoribosyltransferase family.</text>
</comment>
<dbReference type="PANTHER" id="PTHR32315:SF3">
    <property type="entry name" value="ADENINE PHOSPHORIBOSYLTRANSFERASE"/>
    <property type="match status" value="1"/>
</dbReference>
<evidence type="ECO:0000256" key="5">
    <source>
        <dbReference type="ARBA" id="ARBA00008391"/>
    </source>
</evidence>
<dbReference type="InterPro" id="IPR005764">
    <property type="entry name" value="Ade_phspho_trans"/>
</dbReference>
<dbReference type="STRING" id="1447715.AH67_04415"/>
<evidence type="ECO:0000313" key="14">
    <source>
        <dbReference type="Proteomes" id="UP000030636"/>
    </source>
</evidence>
<evidence type="ECO:0000256" key="9">
    <source>
        <dbReference type="ARBA" id="ARBA00022679"/>
    </source>
</evidence>
<evidence type="ECO:0000256" key="3">
    <source>
        <dbReference type="ARBA" id="ARBA00004496"/>
    </source>
</evidence>
<evidence type="ECO:0000256" key="1">
    <source>
        <dbReference type="ARBA" id="ARBA00000868"/>
    </source>
</evidence>
<comment type="subunit">
    <text evidence="11">Homodimer.</text>
</comment>
<dbReference type="AlphaFoldDB" id="A0A0A7I7L0"/>
<comment type="pathway">
    <text evidence="4 11">Purine metabolism; AMP biosynthesis via salvage pathway; AMP from adenine: step 1/1.</text>
</comment>
<evidence type="ECO:0000256" key="10">
    <source>
        <dbReference type="ARBA" id="ARBA00022726"/>
    </source>
</evidence>
<dbReference type="NCBIfam" id="NF002634">
    <property type="entry name" value="PRK02304.1-3"/>
    <property type="match status" value="1"/>
</dbReference>
<dbReference type="NCBIfam" id="NF002636">
    <property type="entry name" value="PRK02304.1-5"/>
    <property type="match status" value="1"/>
</dbReference>
<dbReference type="GO" id="GO:0002055">
    <property type="term" value="F:adenine binding"/>
    <property type="evidence" value="ECO:0007669"/>
    <property type="project" value="TreeGrafter"/>
</dbReference>
<evidence type="ECO:0000256" key="4">
    <source>
        <dbReference type="ARBA" id="ARBA00004659"/>
    </source>
</evidence>